<evidence type="ECO:0000313" key="8">
    <source>
        <dbReference type="Proteomes" id="UP000070376"/>
    </source>
</evidence>
<evidence type="ECO:0000313" key="7">
    <source>
        <dbReference type="EMBL" id="KWZ79413.1"/>
    </source>
</evidence>
<dbReference type="AlphaFoldDB" id="A0A133KIG6"/>
<dbReference type="Pfam" id="PF04241">
    <property type="entry name" value="DUF423"/>
    <property type="match status" value="1"/>
</dbReference>
<dbReference type="GO" id="GO:0005886">
    <property type="term" value="C:plasma membrane"/>
    <property type="evidence" value="ECO:0007669"/>
    <property type="project" value="TreeGrafter"/>
</dbReference>
<evidence type="ECO:0000256" key="5">
    <source>
        <dbReference type="ARBA" id="ARBA00023136"/>
    </source>
</evidence>
<dbReference type="PANTHER" id="PTHR43461:SF1">
    <property type="entry name" value="TRANSMEMBRANE PROTEIN 256"/>
    <property type="match status" value="1"/>
</dbReference>
<comment type="subcellular location">
    <subcellularLocation>
        <location evidence="1">Membrane</location>
        <topology evidence="1">Multi-pass membrane protein</topology>
    </subcellularLocation>
</comment>
<feature type="transmembrane region" description="Helical" evidence="6">
    <location>
        <begin position="49"/>
        <end position="67"/>
    </location>
</feature>
<feature type="transmembrane region" description="Helical" evidence="6">
    <location>
        <begin position="73"/>
        <end position="94"/>
    </location>
</feature>
<dbReference type="EMBL" id="LRPN01000118">
    <property type="protein sequence ID" value="KWZ79413.1"/>
    <property type="molecule type" value="Genomic_DNA"/>
</dbReference>
<evidence type="ECO:0000256" key="2">
    <source>
        <dbReference type="ARBA" id="ARBA00009694"/>
    </source>
</evidence>
<proteinExistence type="inferred from homology"/>
<sequence>MGVHRMNIFVFFGALNACISVALGAFGAHGLKGIMDQKYLDIWETGVRYEMYHALGLIAIGILSGTLKSSALLSWSGWLMLIGIVLFSGSLYVLSLTKISVLGAITPIGGVAFLASWILLGIAAVKWM</sequence>
<reference evidence="8" key="1">
    <citation type="submission" date="2016-01" db="EMBL/GenBank/DDBJ databases">
        <authorList>
            <person name="Mitreva M."/>
            <person name="Pepin K.H."/>
            <person name="Mihindukulasuriya K.A."/>
            <person name="Fulton R."/>
            <person name="Fronick C."/>
            <person name="O'Laughlin M."/>
            <person name="Miner T."/>
            <person name="Herter B."/>
            <person name="Rosa B.A."/>
            <person name="Cordes M."/>
            <person name="Tomlinson C."/>
            <person name="Wollam A."/>
            <person name="Palsikar V.B."/>
            <person name="Mardis E.R."/>
            <person name="Wilson R.K."/>
        </authorList>
    </citation>
    <scope>NUCLEOTIDE SEQUENCE [LARGE SCALE GENOMIC DNA]</scope>
    <source>
        <strain evidence="8">GED7749B</strain>
    </source>
</reference>
<comment type="caution">
    <text evidence="7">The sequence shown here is derived from an EMBL/GenBank/DDBJ whole genome shotgun (WGS) entry which is preliminary data.</text>
</comment>
<organism evidence="7 8">
    <name type="scientific">Heyndrickxia coagulans</name>
    <name type="common">Weizmannia coagulans</name>
    <dbReference type="NCBI Taxonomy" id="1398"/>
    <lineage>
        <taxon>Bacteria</taxon>
        <taxon>Bacillati</taxon>
        <taxon>Bacillota</taxon>
        <taxon>Bacilli</taxon>
        <taxon>Bacillales</taxon>
        <taxon>Bacillaceae</taxon>
        <taxon>Heyndrickxia</taxon>
    </lineage>
</organism>
<evidence type="ECO:0000256" key="1">
    <source>
        <dbReference type="ARBA" id="ARBA00004141"/>
    </source>
</evidence>
<evidence type="ECO:0000256" key="4">
    <source>
        <dbReference type="ARBA" id="ARBA00022989"/>
    </source>
</evidence>
<dbReference type="InterPro" id="IPR006696">
    <property type="entry name" value="DUF423"/>
</dbReference>
<evidence type="ECO:0000256" key="6">
    <source>
        <dbReference type="SAM" id="Phobius"/>
    </source>
</evidence>
<evidence type="ECO:0000256" key="3">
    <source>
        <dbReference type="ARBA" id="ARBA00022692"/>
    </source>
</evidence>
<keyword evidence="3 6" id="KW-0812">Transmembrane</keyword>
<protein>
    <recommendedName>
        <fullName evidence="9">DUF423 domain-containing protein</fullName>
    </recommendedName>
</protein>
<keyword evidence="5 6" id="KW-0472">Membrane</keyword>
<dbReference type="PATRIC" id="fig|1398.22.peg.2768"/>
<dbReference type="PANTHER" id="PTHR43461">
    <property type="entry name" value="TRANSMEMBRANE PROTEIN 256"/>
    <property type="match status" value="1"/>
</dbReference>
<evidence type="ECO:0008006" key="9">
    <source>
        <dbReference type="Google" id="ProtNLM"/>
    </source>
</evidence>
<keyword evidence="4 6" id="KW-1133">Transmembrane helix</keyword>
<gene>
    <name evidence="7" type="ORF">HMPREF3213_02759</name>
</gene>
<dbReference type="Proteomes" id="UP000070376">
    <property type="component" value="Unassembled WGS sequence"/>
</dbReference>
<name>A0A133KIG6_HEYCO</name>
<comment type="similarity">
    <text evidence="2">Belongs to the UPF0382 family.</text>
</comment>
<accession>A0A133KIG6</accession>
<feature type="transmembrane region" description="Helical" evidence="6">
    <location>
        <begin position="101"/>
        <end position="125"/>
    </location>
</feature>
<feature type="transmembrane region" description="Helical" evidence="6">
    <location>
        <begin position="6"/>
        <end position="28"/>
    </location>
</feature>